<dbReference type="RefSeq" id="WP_189989301.1">
    <property type="nucleotide sequence ID" value="NZ_BMZS01000004.1"/>
</dbReference>
<reference evidence="3" key="2">
    <citation type="submission" date="2020-09" db="EMBL/GenBank/DDBJ databases">
        <authorList>
            <person name="Sun Q."/>
            <person name="Kim S."/>
        </authorList>
    </citation>
    <scope>NUCLEOTIDE SEQUENCE</scope>
    <source>
        <strain evidence="3">KCTC 42651</strain>
    </source>
</reference>
<accession>A0A918XRB8</accession>
<evidence type="ECO:0000256" key="1">
    <source>
        <dbReference type="SAM" id="MobiDB-lite"/>
    </source>
</evidence>
<dbReference type="AlphaFoldDB" id="A0A918XRB8"/>
<dbReference type="InterPro" id="IPR018642">
    <property type="entry name" value="DUF2066"/>
</dbReference>
<protein>
    <recommendedName>
        <fullName evidence="5">DUF2066 domain-containing protein</fullName>
    </recommendedName>
</protein>
<dbReference type="Proteomes" id="UP000630353">
    <property type="component" value="Unassembled WGS sequence"/>
</dbReference>
<proteinExistence type="predicted"/>
<keyword evidence="4" id="KW-1185">Reference proteome</keyword>
<keyword evidence="2" id="KW-0732">Signal</keyword>
<dbReference type="EMBL" id="BMZS01000004">
    <property type="protein sequence ID" value="GHD49557.1"/>
    <property type="molecule type" value="Genomic_DNA"/>
</dbReference>
<reference evidence="3" key="1">
    <citation type="journal article" date="2014" name="Int. J. Syst. Evol. Microbiol.">
        <title>Complete genome sequence of Corynebacterium casei LMG S-19264T (=DSM 44701T), isolated from a smear-ripened cheese.</title>
        <authorList>
            <consortium name="US DOE Joint Genome Institute (JGI-PGF)"/>
            <person name="Walter F."/>
            <person name="Albersmeier A."/>
            <person name="Kalinowski J."/>
            <person name="Ruckert C."/>
        </authorList>
    </citation>
    <scope>NUCLEOTIDE SEQUENCE</scope>
    <source>
        <strain evidence="3">KCTC 42651</strain>
    </source>
</reference>
<comment type="caution">
    <text evidence="3">The sequence shown here is derived from an EMBL/GenBank/DDBJ whole genome shotgun (WGS) entry which is preliminary data.</text>
</comment>
<sequence>MIESSRREFPGLLRALLVLATVLVPALSSAAATAADADLFTVRAVPVDATAETAPAARDRAVAEGRREGFRRLVDRLVPAAEAAGIPAPTDAELQRMVLGFEVANERSSAVRWIAELTLAFDPGTVRGVLRSAGVSYAETRSLPVLVIPLYETGGETVLWREPNPWRNAWYDLPPQDGLVPFVVPYGDVADIRDLSPDQAVAGDVDALMRIAERYGARDTVVVAARPRAGGAVELAIQRLGPSGTDTTMLETVDGTGDLDEAKRLAPAVLRTVALVEEAWKRDNLIRPGFETLVTATVPLDSLQRWLTVREALDGLSIVSRYEVVQLMRREALVDVWVNGDAEQFRVALAQRDLELVPGAGDYILKQRGQPMPQPTGAAPAGSDTSAPAYPRAPAYGTAETVIVGPAPEAPPAGTAPAASPAAPAPTIRAPAIQ</sequence>
<evidence type="ECO:0000313" key="4">
    <source>
        <dbReference type="Proteomes" id="UP000630353"/>
    </source>
</evidence>
<gene>
    <name evidence="3" type="ORF">GCM10017083_21970</name>
</gene>
<evidence type="ECO:0008006" key="5">
    <source>
        <dbReference type="Google" id="ProtNLM"/>
    </source>
</evidence>
<evidence type="ECO:0000256" key="2">
    <source>
        <dbReference type="SAM" id="SignalP"/>
    </source>
</evidence>
<feature type="region of interest" description="Disordered" evidence="1">
    <location>
        <begin position="367"/>
        <end position="434"/>
    </location>
</feature>
<evidence type="ECO:0000313" key="3">
    <source>
        <dbReference type="EMBL" id="GHD49557.1"/>
    </source>
</evidence>
<feature type="compositionally biased region" description="Low complexity" evidence="1">
    <location>
        <begin position="412"/>
        <end position="434"/>
    </location>
</feature>
<feature type="chain" id="PRO_5036811697" description="DUF2066 domain-containing protein" evidence="2">
    <location>
        <begin position="35"/>
        <end position="434"/>
    </location>
</feature>
<dbReference type="Pfam" id="PF09839">
    <property type="entry name" value="DUF2066"/>
    <property type="match status" value="1"/>
</dbReference>
<name>A0A918XRB8_9PROT</name>
<feature type="signal peptide" evidence="2">
    <location>
        <begin position="1"/>
        <end position="34"/>
    </location>
</feature>
<organism evidence="3 4">
    <name type="scientific">Thalassobaculum fulvum</name>
    <dbReference type="NCBI Taxonomy" id="1633335"/>
    <lineage>
        <taxon>Bacteria</taxon>
        <taxon>Pseudomonadati</taxon>
        <taxon>Pseudomonadota</taxon>
        <taxon>Alphaproteobacteria</taxon>
        <taxon>Rhodospirillales</taxon>
        <taxon>Thalassobaculaceae</taxon>
        <taxon>Thalassobaculum</taxon>
    </lineage>
</organism>